<keyword evidence="5 17" id="KW-0547">Nucleotide-binding</keyword>
<evidence type="ECO:0000256" key="15">
    <source>
        <dbReference type="ARBA" id="ARBA00039316"/>
    </source>
</evidence>
<dbReference type="NCBIfam" id="TIGR00630">
    <property type="entry name" value="uvra"/>
    <property type="match status" value="1"/>
</dbReference>
<dbReference type="Proteomes" id="UP000613011">
    <property type="component" value="Unassembled WGS sequence"/>
</dbReference>
<evidence type="ECO:0000256" key="1">
    <source>
        <dbReference type="ARBA" id="ARBA00004496"/>
    </source>
</evidence>
<comment type="subcellular location">
    <subcellularLocation>
        <location evidence="1 17">Cytoplasm</location>
    </subcellularLocation>
</comment>
<keyword evidence="3 17" id="KW-0479">Metal-binding</keyword>
<dbReference type="PROSITE" id="PS00211">
    <property type="entry name" value="ABC_TRANSPORTER_1"/>
    <property type="match status" value="2"/>
</dbReference>
<dbReference type="Gene3D" id="1.20.1580.10">
    <property type="entry name" value="ABC transporter ATPase like domain"/>
    <property type="match status" value="3"/>
</dbReference>
<dbReference type="AlphaFoldDB" id="A0A937D294"/>
<keyword evidence="2 17" id="KW-0963">Cytoplasm</keyword>
<evidence type="ECO:0000256" key="8">
    <source>
        <dbReference type="ARBA" id="ARBA00022771"/>
    </source>
</evidence>
<dbReference type="CDD" id="cd03270">
    <property type="entry name" value="ABC_UvrA_I"/>
    <property type="match status" value="1"/>
</dbReference>
<dbReference type="Pfam" id="PF17760">
    <property type="entry name" value="UvrA_inter"/>
    <property type="match status" value="1"/>
</dbReference>
<comment type="function">
    <text evidence="17">The UvrABC repair system catalyzes the recognition and processing of DNA lesions. UvrA is an ATPase and a DNA-binding protein. A damage recognition complex composed of 2 UvrA and 2 UvrB subunits scans DNA for abnormalities. When the presence of a lesion has been verified by UvrB, the UvrA molecules dissociate.</text>
</comment>
<dbReference type="GO" id="GO:0006289">
    <property type="term" value="P:nucleotide-excision repair"/>
    <property type="evidence" value="ECO:0007669"/>
    <property type="project" value="UniProtKB-UniRule"/>
</dbReference>
<feature type="domain" description="ABC transporter" evidence="18">
    <location>
        <begin position="646"/>
        <end position="974"/>
    </location>
</feature>
<dbReference type="GO" id="GO:0009381">
    <property type="term" value="F:excinuclease ABC activity"/>
    <property type="evidence" value="ECO:0007669"/>
    <property type="project" value="UniProtKB-UniRule"/>
</dbReference>
<dbReference type="Gene3D" id="3.40.50.300">
    <property type="entry name" value="P-loop containing nucleotide triphosphate hydrolases"/>
    <property type="match status" value="3"/>
</dbReference>
<keyword evidence="11 17" id="KW-0267">Excision nuclease</keyword>
<evidence type="ECO:0000256" key="17">
    <source>
        <dbReference type="HAMAP-Rule" id="MF_00205"/>
    </source>
</evidence>
<dbReference type="CDD" id="cd03271">
    <property type="entry name" value="ABC_UvrA_II"/>
    <property type="match status" value="1"/>
</dbReference>
<keyword evidence="7 17" id="KW-0228">DNA excision</keyword>
<evidence type="ECO:0000256" key="12">
    <source>
        <dbReference type="ARBA" id="ARBA00023125"/>
    </source>
</evidence>
<evidence type="ECO:0000256" key="13">
    <source>
        <dbReference type="ARBA" id="ARBA00023204"/>
    </source>
</evidence>
<keyword evidence="10 17" id="KW-0067">ATP-binding</keyword>
<keyword evidence="20" id="KW-1185">Reference proteome</keyword>
<dbReference type="GO" id="GO:0008270">
    <property type="term" value="F:zinc ion binding"/>
    <property type="evidence" value="ECO:0007669"/>
    <property type="project" value="UniProtKB-UniRule"/>
</dbReference>
<feature type="binding site" evidence="17">
    <location>
        <begin position="678"/>
        <end position="685"/>
    </location>
    <ligand>
        <name>ATP</name>
        <dbReference type="ChEBI" id="CHEBI:30616"/>
    </ligand>
</feature>
<dbReference type="FunFam" id="1.20.1580.10:FF:000002">
    <property type="entry name" value="UvrABC system protein A"/>
    <property type="match status" value="1"/>
</dbReference>
<evidence type="ECO:0000259" key="18">
    <source>
        <dbReference type="PROSITE" id="PS50893"/>
    </source>
</evidence>
<proteinExistence type="inferred from homology"/>
<keyword evidence="9 17" id="KW-0862">Zinc</keyword>
<evidence type="ECO:0000256" key="3">
    <source>
        <dbReference type="ARBA" id="ARBA00022723"/>
    </source>
</evidence>
<dbReference type="NCBIfam" id="NF001503">
    <property type="entry name" value="PRK00349.1"/>
    <property type="match status" value="1"/>
</dbReference>
<keyword evidence="19" id="KW-0378">Hydrolase</keyword>
<dbReference type="GO" id="GO:0016887">
    <property type="term" value="F:ATP hydrolysis activity"/>
    <property type="evidence" value="ECO:0007669"/>
    <property type="project" value="InterPro"/>
</dbReference>
<reference evidence="19" key="1">
    <citation type="submission" date="2021-01" db="EMBL/GenBank/DDBJ databases">
        <title>Ramlibacter sp. strain AW1 16S ribosomal RNA gene Genome sequencing and assembly.</title>
        <authorList>
            <person name="Kang M."/>
        </authorList>
    </citation>
    <scope>NUCLEOTIDE SEQUENCE</scope>
    <source>
        <strain evidence="19">AW1</strain>
    </source>
</reference>
<dbReference type="SUPFAM" id="SSF52540">
    <property type="entry name" value="P-loop containing nucleoside triphosphate hydrolases"/>
    <property type="match status" value="2"/>
</dbReference>
<evidence type="ECO:0000256" key="7">
    <source>
        <dbReference type="ARBA" id="ARBA00022769"/>
    </source>
</evidence>
<evidence type="ECO:0000256" key="9">
    <source>
        <dbReference type="ARBA" id="ARBA00022833"/>
    </source>
</evidence>
<accession>A0A937D294</accession>
<feature type="domain" description="ABC transporter" evidence="18">
    <location>
        <begin position="351"/>
        <end position="623"/>
    </location>
</feature>
<dbReference type="EMBL" id="JAEQNA010000004">
    <property type="protein sequence ID" value="MBL0421369.1"/>
    <property type="molecule type" value="Genomic_DNA"/>
</dbReference>
<evidence type="ECO:0000256" key="14">
    <source>
        <dbReference type="ARBA" id="ARBA00038000"/>
    </source>
</evidence>
<keyword evidence="12 17" id="KW-0238">DNA-binding</keyword>
<dbReference type="Pfam" id="PF17755">
    <property type="entry name" value="UvrA_DNA-bind"/>
    <property type="match status" value="1"/>
</dbReference>
<comment type="subunit">
    <text evidence="17">Forms a heterotetramer with UvrB during the search for lesions.</text>
</comment>
<dbReference type="InterPro" id="IPR017871">
    <property type="entry name" value="ABC_transporter-like_CS"/>
</dbReference>
<feature type="zinc finger region" description="C4-type" evidence="17">
    <location>
        <begin position="777"/>
        <end position="803"/>
    </location>
</feature>
<dbReference type="PANTHER" id="PTHR43152">
    <property type="entry name" value="UVRABC SYSTEM PROTEIN A"/>
    <property type="match status" value="1"/>
</dbReference>
<dbReference type="GO" id="GO:0005524">
    <property type="term" value="F:ATP binding"/>
    <property type="evidence" value="ECO:0007669"/>
    <property type="project" value="UniProtKB-UniRule"/>
</dbReference>
<evidence type="ECO:0000256" key="16">
    <source>
        <dbReference type="ARBA" id="ARBA00042156"/>
    </source>
</evidence>
<keyword evidence="6 17" id="KW-0227">DNA damage</keyword>
<dbReference type="InterPro" id="IPR041102">
    <property type="entry name" value="UvrA_inter"/>
</dbReference>
<evidence type="ECO:0000256" key="10">
    <source>
        <dbReference type="ARBA" id="ARBA00022840"/>
    </source>
</evidence>
<dbReference type="InterPro" id="IPR004602">
    <property type="entry name" value="UvrA"/>
</dbReference>
<dbReference type="Gene3D" id="1.10.8.280">
    <property type="entry name" value="ABC transporter ATPase domain-like"/>
    <property type="match status" value="1"/>
</dbReference>
<keyword evidence="13 17" id="KW-0234">DNA repair</keyword>
<feature type="zinc finger region" description="C4-type" evidence="17">
    <location>
        <begin position="274"/>
        <end position="301"/>
    </location>
</feature>
<keyword evidence="8 17" id="KW-0863">Zinc-finger</keyword>
<comment type="caution">
    <text evidence="19">The sequence shown here is derived from an EMBL/GenBank/DDBJ whole genome shotgun (WGS) entry which is preliminary data.</text>
</comment>
<sequence length="978" mass="107264">MVFLSRPSPLNTPADGAYLGHALQQRIAIRGARTHNLKNLDLDIPRNQLVVITGLSGSGKSSLAFDTLYAEGQRRYVESLSAYARQFLQLMDKPDVDLIEGLSPAIAIEQKATSHNPRSTVGTVTEIHDYLRLLFARAGTPYCPTHDIPLSSQTVSQMVDTVLALPADTRLMILAPVVRERKGEFGELFAQMQAQGYVRFRVGGEVVEVEQLPGLKKTEKHDIDVVIDRLRVRPEVQQRLAESFEAAMRLAEGRAVALEMDTGREHLFNARFACPICHYAIADLEPRLFSFNSPVGACPGCDGLGQVDHFDPQRVVAFPSLSLASGAIKGWDRRNPHYFSLIESLARHYGFDVETPFESLPPAVQQALLQGSGEEAIKFSYLMESGTSSGGRKVSKKHPFEGVIPNLARRYRETDSVAVREELGRMRSPQPCPECRGTRLRTEARHVRVGSGEQARAIYEISHATLRESQAYFEQLRLQGAKAEIADKVVREIAARLKFLNDVGLSYLSLDRSAETLSGGEAQRIRLASQIGSGLTGVMYVLDEPSIGLHQRDNDRLIATLKHLRDIGNSVLVVEHDEDMIRAADQVIDMGPGAGLHGGQVMAQGTPAEVQADERSLTGRYLAGVLQIEVPARRRAWLPQPEGKPGQVQALAIRKARGNNLKGVDVDVPVGLFTCVTGVSGSGKSTLVNDTLYAAVARTLYRAHEDPAPHDEIEGIEHFDKVINVDQSPIGRTPRSNPATYTGVFTPIRELMADTNLAKERGYGPGRFSFNVPGGRCEACEGDGVVKVEMHFLPDVYVACDVCRGQRYNRETLEVQWKGRNIAQILDMTVEDAHAFLKPVPAIARKLQTLLDVGLSYVKLGQAATTLSGGEAQRVKLALELSKRDTGRTLYILDEPTTGLHFGDIDLLLKVLHQLRDAGNTIVVIEHNLDVIKTADWIIDMGPEGGSGGGRVVAVGTPEAIADHPDSHTGRYLRRLLP</sequence>
<evidence type="ECO:0000313" key="20">
    <source>
        <dbReference type="Proteomes" id="UP000613011"/>
    </source>
</evidence>
<comment type="similarity">
    <text evidence="14 17">Belongs to the ABC transporter superfamily. UvrA family.</text>
</comment>
<dbReference type="GO" id="GO:0009380">
    <property type="term" value="C:excinuclease repair complex"/>
    <property type="evidence" value="ECO:0007669"/>
    <property type="project" value="InterPro"/>
</dbReference>
<dbReference type="GO" id="GO:0003677">
    <property type="term" value="F:DNA binding"/>
    <property type="evidence" value="ECO:0007669"/>
    <property type="project" value="UniProtKB-UniRule"/>
</dbReference>
<protein>
    <recommendedName>
        <fullName evidence="15 17">UvrABC system protein A</fullName>
        <shortName evidence="17">UvrA protein</shortName>
    </recommendedName>
    <alternativeName>
        <fullName evidence="16 17">Excinuclease ABC subunit A</fullName>
    </alternativeName>
</protein>
<dbReference type="Gene3D" id="3.30.190.20">
    <property type="match status" value="1"/>
</dbReference>
<evidence type="ECO:0000256" key="4">
    <source>
        <dbReference type="ARBA" id="ARBA00022737"/>
    </source>
</evidence>
<dbReference type="PROSITE" id="PS50893">
    <property type="entry name" value="ABC_TRANSPORTER_2"/>
    <property type="match status" value="2"/>
</dbReference>
<evidence type="ECO:0000256" key="2">
    <source>
        <dbReference type="ARBA" id="ARBA00022490"/>
    </source>
</evidence>
<gene>
    <name evidence="17 19" type="primary">uvrA</name>
    <name evidence="19" type="ORF">JI739_13500</name>
</gene>
<dbReference type="InterPro" id="IPR003439">
    <property type="entry name" value="ABC_transporter-like_ATP-bd"/>
</dbReference>
<keyword evidence="17" id="KW-0742">SOS response</keyword>
<evidence type="ECO:0000313" key="19">
    <source>
        <dbReference type="EMBL" id="MBL0421369.1"/>
    </source>
</evidence>
<dbReference type="GO" id="GO:0009432">
    <property type="term" value="P:SOS response"/>
    <property type="evidence" value="ECO:0007669"/>
    <property type="project" value="UniProtKB-UniRule"/>
</dbReference>
<dbReference type="InterPro" id="IPR041552">
    <property type="entry name" value="UvrA_DNA-bd"/>
</dbReference>
<evidence type="ECO:0000256" key="5">
    <source>
        <dbReference type="ARBA" id="ARBA00022741"/>
    </source>
</evidence>
<feature type="binding site" evidence="17">
    <location>
        <begin position="54"/>
        <end position="61"/>
    </location>
    <ligand>
        <name>ATP</name>
        <dbReference type="ChEBI" id="CHEBI:30616"/>
    </ligand>
</feature>
<evidence type="ECO:0000256" key="6">
    <source>
        <dbReference type="ARBA" id="ARBA00022763"/>
    </source>
</evidence>
<dbReference type="PANTHER" id="PTHR43152:SF3">
    <property type="entry name" value="UVRABC SYSTEM PROTEIN A"/>
    <property type="match status" value="1"/>
</dbReference>
<dbReference type="InterPro" id="IPR027417">
    <property type="entry name" value="P-loop_NTPase"/>
</dbReference>
<dbReference type="GO" id="GO:0005737">
    <property type="term" value="C:cytoplasm"/>
    <property type="evidence" value="ECO:0007669"/>
    <property type="project" value="UniProtKB-SubCell"/>
</dbReference>
<dbReference type="HAMAP" id="MF_00205">
    <property type="entry name" value="UvrA"/>
    <property type="match status" value="1"/>
</dbReference>
<keyword evidence="4 17" id="KW-0677">Repeat</keyword>
<evidence type="ECO:0000256" key="11">
    <source>
        <dbReference type="ARBA" id="ARBA00022881"/>
    </source>
</evidence>
<name>A0A937D294_9BURK</name>
<organism evidence="19 20">
    <name type="scientific">Ramlibacter aurantiacus</name>
    <dbReference type="NCBI Taxonomy" id="2801330"/>
    <lineage>
        <taxon>Bacteria</taxon>
        <taxon>Pseudomonadati</taxon>
        <taxon>Pseudomonadota</taxon>
        <taxon>Betaproteobacteria</taxon>
        <taxon>Burkholderiales</taxon>
        <taxon>Comamonadaceae</taxon>
        <taxon>Ramlibacter</taxon>
    </lineage>
</organism>